<evidence type="ECO:0000256" key="2">
    <source>
        <dbReference type="ARBA" id="ARBA00009773"/>
    </source>
</evidence>
<dbReference type="AlphaFoldDB" id="A0ABD5S3K6"/>
<dbReference type="Proteomes" id="UP001596328">
    <property type="component" value="Unassembled WGS sequence"/>
</dbReference>
<comment type="similarity">
    <text evidence="2">Belongs to the autoinducer-2 exporter (AI-2E) (TC 2.A.86) family.</text>
</comment>
<dbReference type="InterPro" id="IPR002549">
    <property type="entry name" value="AI-2E-like"/>
</dbReference>
<keyword evidence="4 6" id="KW-1133">Transmembrane helix</keyword>
<feature type="transmembrane region" description="Helical" evidence="6">
    <location>
        <begin position="211"/>
        <end position="232"/>
    </location>
</feature>
<evidence type="ECO:0000256" key="6">
    <source>
        <dbReference type="SAM" id="Phobius"/>
    </source>
</evidence>
<feature type="non-terminal residue" evidence="7">
    <location>
        <position position="291"/>
    </location>
</feature>
<feature type="transmembrane region" description="Helical" evidence="6">
    <location>
        <begin position="153"/>
        <end position="175"/>
    </location>
</feature>
<comment type="caution">
    <text evidence="7">The sequence shown here is derived from an EMBL/GenBank/DDBJ whole genome shotgun (WGS) entry which is preliminary data.</text>
</comment>
<feature type="transmembrane region" description="Helical" evidence="6">
    <location>
        <begin position="66"/>
        <end position="88"/>
    </location>
</feature>
<accession>A0ABD5S3K6</accession>
<keyword evidence="3 6" id="KW-0812">Transmembrane</keyword>
<dbReference type="Pfam" id="PF01594">
    <property type="entry name" value="AI-2E_transport"/>
    <property type="match status" value="1"/>
</dbReference>
<proteinExistence type="inferred from homology"/>
<feature type="transmembrane region" description="Helical" evidence="6">
    <location>
        <begin position="239"/>
        <end position="260"/>
    </location>
</feature>
<evidence type="ECO:0000313" key="8">
    <source>
        <dbReference type="Proteomes" id="UP001596328"/>
    </source>
</evidence>
<comment type="subcellular location">
    <subcellularLocation>
        <location evidence="1">Membrane</location>
        <topology evidence="1">Multi-pass membrane protein</topology>
    </subcellularLocation>
</comment>
<keyword evidence="5 6" id="KW-0472">Membrane</keyword>
<reference evidence="7 8" key="1">
    <citation type="journal article" date="2019" name="Int. J. Syst. Evol. Microbiol.">
        <title>The Global Catalogue of Microorganisms (GCM) 10K type strain sequencing project: providing services to taxonomists for standard genome sequencing and annotation.</title>
        <authorList>
            <consortium name="The Broad Institute Genomics Platform"/>
            <consortium name="The Broad Institute Genome Sequencing Center for Infectious Disease"/>
            <person name="Wu L."/>
            <person name="Ma J."/>
        </authorList>
    </citation>
    <scope>NUCLEOTIDE SEQUENCE [LARGE SCALE GENOMIC DNA]</scope>
    <source>
        <strain evidence="7 8">NBRC 111368</strain>
    </source>
</reference>
<evidence type="ECO:0000256" key="4">
    <source>
        <dbReference type="ARBA" id="ARBA00022989"/>
    </source>
</evidence>
<protein>
    <submittedName>
        <fullName evidence="7">AI-2E family transporter</fullName>
    </submittedName>
</protein>
<evidence type="ECO:0000313" key="7">
    <source>
        <dbReference type="EMBL" id="MFC6725593.1"/>
    </source>
</evidence>
<organism evidence="7 8">
    <name type="scientific">Halobium palmae</name>
    <dbReference type="NCBI Taxonomy" id="1776492"/>
    <lineage>
        <taxon>Archaea</taxon>
        <taxon>Methanobacteriati</taxon>
        <taxon>Methanobacteriota</taxon>
        <taxon>Stenosarchaea group</taxon>
        <taxon>Halobacteria</taxon>
        <taxon>Halobacteriales</taxon>
        <taxon>Haloferacaceae</taxon>
        <taxon>Halobium</taxon>
    </lineage>
</organism>
<feature type="transmembrane region" description="Helical" evidence="6">
    <location>
        <begin position="18"/>
        <end position="45"/>
    </location>
</feature>
<evidence type="ECO:0000256" key="5">
    <source>
        <dbReference type="ARBA" id="ARBA00023136"/>
    </source>
</evidence>
<gene>
    <name evidence="7" type="ORF">ACFQE1_14700</name>
</gene>
<keyword evidence="8" id="KW-1185">Reference proteome</keyword>
<sequence length="291" mass="30694">MLSNVAVELPEDRARVGWWLFVAALGVAAAYIAYSFVGMAVLGVFGYYATRPIYRRLGELTDSDRLAAGATIALVAVPIVVLALYAGVRVVDQAQQLLGGSAGLVGLFQSTFDLGSLPVDQRRQLLATLRDPGQLVSQPRRTARRLLQAGSRVLSALFGTLLLLALSVAFSYFLLERESALSDGLVRLFGGRDTTAYAYAAAVDEDLESVFFGNLLFVLVMTVLATVTYGATNLLAPEGVAVPMVFVLGFLTGVASLIPVVVGKVVYLPVVGYLALQAVRSGGGALAFVAA</sequence>
<evidence type="ECO:0000256" key="1">
    <source>
        <dbReference type="ARBA" id="ARBA00004141"/>
    </source>
</evidence>
<name>A0ABD5S3K6_9EURY</name>
<dbReference type="GO" id="GO:0016020">
    <property type="term" value="C:membrane"/>
    <property type="evidence" value="ECO:0007669"/>
    <property type="project" value="UniProtKB-SubCell"/>
</dbReference>
<dbReference type="EMBL" id="JBHSWU010000604">
    <property type="protein sequence ID" value="MFC6725593.1"/>
    <property type="molecule type" value="Genomic_DNA"/>
</dbReference>
<evidence type="ECO:0000256" key="3">
    <source>
        <dbReference type="ARBA" id="ARBA00022692"/>
    </source>
</evidence>